<proteinExistence type="predicted"/>
<protein>
    <recommendedName>
        <fullName evidence="4">Lipoprotein</fullName>
    </recommendedName>
</protein>
<keyword evidence="3" id="KW-1185">Reference proteome</keyword>
<evidence type="ECO:0008006" key="4">
    <source>
        <dbReference type="Google" id="ProtNLM"/>
    </source>
</evidence>
<evidence type="ECO:0000256" key="1">
    <source>
        <dbReference type="SAM" id="SignalP"/>
    </source>
</evidence>
<gene>
    <name evidence="2" type="ORF">PIN31115_04477</name>
</gene>
<sequence>MHRFILAALMASQFVLSTAHASADAFCAITPTLMQSDGACGMVPFLSPGNDSRINALLLMADSHKLAQVLPSQDVVASVDRASRLVVPFQFDFSGWIDIEQASSEITTGETTDDASSARYADGEGNICRSLSPGSQGFHDALDSAAAISADEVTILRRARRKIGSACATDGGDRGGAGLRGLSPSLASSLRCISTVHMLSTHAISRPRLLHLREPLAVPIPG</sequence>
<organism evidence="2 3">
    <name type="scientific">Pandoraea iniqua</name>
    <dbReference type="NCBI Taxonomy" id="2508288"/>
    <lineage>
        <taxon>Bacteria</taxon>
        <taxon>Pseudomonadati</taxon>
        <taxon>Pseudomonadota</taxon>
        <taxon>Betaproteobacteria</taxon>
        <taxon>Burkholderiales</taxon>
        <taxon>Burkholderiaceae</taxon>
        <taxon>Pandoraea</taxon>
    </lineage>
</organism>
<evidence type="ECO:0000313" key="2">
    <source>
        <dbReference type="EMBL" id="VVE47648.1"/>
    </source>
</evidence>
<dbReference type="Proteomes" id="UP000333828">
    <property type="component" value="Unassembled WGS sequence"/>
</dbReference>
<keyword evidence="1" id="KW-0732">Signal</keyword>
<dbReference type="EMBL" id="CABPSI010000005">
    <property type="protein sequence ID" value="VVE47648.1"/>
    <property type="molecule type" value="Genomic_DNA"/>
</dbReference>
<name>A0A5E4YH07_9BURK</name>
<feature type="chain" id="PRO_5022732550" description="Lipoprotein" evidence="1">
    <location>
        <begin position="22"/>
        <end position="222"/>
    </location>
</feature>
<feature type="signal peptide" evidence="1">
    <location>
        <begin position="1"/>
        <end position="21"/>
    </location>
</feature>
<evidence type="ECO:0000313" key="3">
    <source>
        <dbReference type="Proteomes" id="UP000333828"/>
    </source>
</evidence>
<accession>A0A5E4YH07</accession>
<reference evidence="2 3" key="1">
    <citation type="submission" date="2019-08" db="EMBL/GenBank/DDBJ databases">
        <authorList>
            <person name="Peeters C."/>
        </authorList>
    </citation>
    <scope>NUCLEOTIDE SEQUENCE [LARGE SCALE GENOMIC DNA]</scope>
    <source>
        <strain evidence="2 3">LMG 31115</strain>
    </source>
</reference>
<dbReference type="AlphaFoldDB" id="A0A5E4YH07"/>